<dbReference type="GO" id="GO:0017148">
    <property type="term" value="P:negative regulation of translation"/>
    <property type="evidence" value="ECO:0007669"/>
    <property type="project" value="UniProtKB-KW"/>
</dbReference>
<evidence type="ECO:0000256" key="5">
    <source>
        <dbReference type="ARBA" id="ARBA00022741"/>
    </source>
</evidence>
<evidence type="ECO:0000256" key="13">
    <source>
        <dbReference type="SAM" id="MobiDB-lite"/>
    </source>
</evidence>
<dbReference type="SMART" id="SM00220">
    <property type="entry name" value="S_TKc"/>
    <property type="match status" value="1"/>
</dbReference>
<dbReference type="CDD" id="cd13996">
    <property type="entry name" value="STKc_EIF2AK"/>
    <property type="match status" value="1"/>
</dbReference>
<evidence type="ECO:0000256" key="11">
    <source>
        <dbReference type="PROSITE-ProRule" id="PRU10141"/>
    </source>
</evidence>
<evidence type="ECO:0000256" key="10">
    <source>
        <dbReference type="ARBA" id="ARBA00042914"/>
    </source>
</evidence>
<gene>
    <name evidence="15" type="ORF">INT48_002422</name>
</gene>
<feature type="region of interest" description="Disordered" evidence="13">
    <location>
        <begin position="1"/>
        <end position="31"/>
    </location>
</feature>
<evidence type="ECO:0000256" key="1">
    <source>
        <dbReference type="ARBA" id="ARBA00012513"/>
    </source>
</evidence>
<dbReference type="GO" id="GO:0005737">
    <property type="term" value="C:cytoplasm"/>
    <property type="evidence" value="ECO:0007669"/>
    <property type="project" value="TreeGrafter"/>
</dbReference>
<dbReference type="InterPro" id="IPR011009">
    <property type="entry name" value="Kinase-like_dom_sf"/>
</dbReference>
<organism evidence="15 16">
    <name type="scientific">Thamnidium elegans</name>
    <dbReference type="NCBI Taxonomy" id="101142"/>
    <lineage>
        <taxon>Eukaryota</taxon>
        <taxon>Fungi</taxon>
        <taxon>Fungi incertae sedis</taxon>
        <taxon>Mucoromycota</taxon>
        <taxon>Mucoromycotina</taxon>
        <taxon>Mucoromycetes</taxon>
        <taxon>Mucorales</taxon>
        <taxon>Mucorineae</taxon>
        <taxon>Mucoraceae</taxon>
        <taxon>Thamnidium</taxon>
    </lineage>
</organism>
<dbReference type="GO" id="GO:0005634">
    <property type="term" value="C:nucleus"/>
    <property type="evidence" value="ECO:0007669"/>
    <property type="project" value="TreeGrafter"/>
</dbReference>
<feature type="region of interest" description="Disordered" evidence="13">
    <location>
        <begin position="256"/>
        <end position="294"/>
    </location>
</feature>
<keyword evidence="6" id="KW-0418">Kinase</keyword>
<evidence type="ECO:0000256" key="8">
    <source>
        <dbReference type="ARBA" id="ARBA00023193"/>
    </source>
</evidence>
<evidence type="ECO:0000256" key="2">
    <source>
        <dbReference type="ARBA" id="ARBA00022527"/>
    </source>
</evidence>
<feature type="compositionally biased region" description="Acidic residues" evidence="13">
    <location>
        <begin position="256"/>
        <end position="265"/>
    </location>
</feature>
<evidence type="ECO:0000313" key="15">
    <source>
        <dbReference type="EMBL" id="KAG2235081.1"/>
    </source>
</evidence>
<dbReference type="InterPro" id="IPR054521">
    <property type="entry name" value="HRI2_3H"/>
</dbReference>
<protein>
    <recommendedName>
        <fullName evidence="1">non-specific serine/threonine protein kinase</fullName>
        <ecNumber evidence="1">2.7.11.1</ecNumber>
    </recommendedName>
    <alternativeName>
        <fullName evidence="10">Heme-regulated eukaryotic initiation factor eIF-2-alpha kinase</fullName>
    </alternativeName>
</protein>
<dbReference type="Gene3D" id="1.10.510.10">
    <property type="entry name" value="Transferase(Phosphotransferase) domain 1"/>
    <property type="match status" value="1"/>
</dbReference>
<dbReference type="InterPro" id="IPR050339">
    <property type="entry name" value="CC_SR_Kinase"/>
</dbReference>
<evidence type="ECO:0000256" key="9">
    <source>
        <dbReference type="ARBA" id="ARBA00037982"/>
    </source>
</evidence>
<keyword evidence="7 11" id="KW-0067">ATP-binding</keyword>
<keyword evidence="4" id="KW-0808">Transferase</keyword>
<keyword evidence="8" id="KW-0652">Protein synthesis inhibitor</keyword>
<evidence type="ECO:0000256" key="3">
    <source>
        <dbReference type="ARBA" id="ARBA00022553"/>
    </source>
</evidence>
<dbReference type="Pfam" id="PF22949">
    <property type="entry name" value="HRI2_3H"/>
    <property type="match status" value="1"/>
</dbReference>
<evidence type="ECO:0000256" key="12">
    <source>
        <dbReference type="SAM" id="Coils"/>
    </source>
</evidence>
<evidence type="ECO:0000259" key="14">
    <source>
        <dbReference type="PROSITE" id="PS50011"/>
    </source>
</evidence>
<dbReference type="InterPro" id="IPR000719">
    <property type="entry name" value="Prot_kinase_dom"/>
</dbReference>
<feature type="binding site" evidence="11">
    <location>
        <position position="213"/>
    </location>
    <ligand>
        <name>ATP</name>
        <dbReference type="ChEBI" id="CHEBI:30616"/>
    </ligand>
</feature>
<keyword evidence="2" id="KW-0723">Serine/threonine-protein kinase</keyword>
<accession>A0A8H7SVC8</accession>
<reference evidence="15" key="1">
    <citation type="submission" date="2021-01" db="EMBL/GenBank/DDBJ databases">
        <title>Metabolic potential, ecology and presence of endohyphal bacteria is reflected in genomic diversity of Mucoromycotina.</title>
        <authorList>
            <person name="Muszewska A."/>
            <person name="Okrasinska A."/>
            <person name="Steczkiewicz K."/>
            <person name="Drgas O."/>
            <person name="Orlowska M."/>
            <person name="Perlinska-Lenart U."/>
            <person name="Aleksandrzak-Piekarczyk T."/>
            <person name="Szatraj K."/>
            <person name="Zielenkiewicz U."/>
            <person name="Pilsyk S."/>
            <person name="Malc E."/>
            <person name="Mieczkowski P."/>
            <person name="Kruszewska J.S."/>
            <person name="Biernat P."/>
            <person name="Pawlowska J."/>
        </authorList>
    </citation>
    <scope>NUCLEOTIDE SEQUENCE</scope>
    <source>
        <strain evidence="15">WA0000018081</strain>
    </source>
</reference>
<dbReference type="PANTHER" id="PTHR11042">
    <property type="entry name" value="EUKARYOTIC TRANSLATION INITIATION FACTOR 2-ALPHA KINASE EIF2-ALPHA KINASE -RELATED"/>
    <property type="match status" value="1"/>
</dbReference>
<dbReference type="PROSITE" id="PS00108">
    <property type="entry name" value="PROTEIN_KINASE_ST"/>
    <property type="match status" value="1"/>
</dbReference>
<dbReference type="EC" id="2.7.11.1" evidence="1"/>
<feature type="compositionally biased region" description="Low complexity" evidence="13">
    <location>
        <begin position="10"/>
        <end position="24"/>
    </location>
</feature>
<dbReference type="GO" id="GO:0005524">
    <property type="term" value="F:ATP binding"/>
    <property type="evidence" value="ECO:0007669"/>
    <property type="project" value="UniProtKB-UniRule"/>
</dbReference>
<dbReference type="Gene3D" id="3.30.200.20">
    <property type="entry name" value="Phosphorylase Kinase, domain 1"/>
    <property type="match status" value="1"/>
</dbReference>
<evidence type="ECO:0000256" key="4">
    <source>
        <dbReference type="ARBA" id="ARBA00022679"/>
    </source>
</evidence>
<name>A0A8H7SVC8_9FUNG</name>
<dbReference type="InterPro" id="IPR008271">
    <property type="entry name" value="Ser/Thr_kinase_AS"/>
</dbReference>
<feature type="coiled-coil region" evidence="12">
    <location>
        <begin position="568"/>
        <end position="602"/>
    </location>
</feature>
<comment type="caution">
    <text evidence="15">The sequence shown here is derived from an EMBL/GenBank/DDBJ whole genome shotgun (WGS) entry which is preliminary data.</text>
</comment>
<keyword evidence="3" id="KW-0597">Phosphoprotein</keyword>
<dbReference type="PROSITE" id="PS50011">
    <property type="entry name" value="PROTEIN_KINASE_DOM"/>
    <property type="match status" value="1"/>
</dbReference>
<dbReference type="PANTHER" id="PTHR11042:SF187">
    <property type="entry name" value="EUKARYOTIC TRANSLATION INITIATION FACTOR 2-ALPHA KINASE 2"/>
    <property type="match status" value="1"/>
</dbReference>
<feature type="domain" description="Protein kinase" evidence="14">
    <location>
        <begin position="183"/>
        <end position="550"/>
    </location>
</feature>
<evidence type="ECO:0000256" key="7">
    <source>
        <dbReference type="ARBA" id="ARBA00022840"/>
    </source>
</evidence>
<dbReference type="AlphaFoldDB" id="A0A8H7SVC8"/>
<dbReference type="Pfam" id="PF00069">
    <property type="entry name" value="Pkinase"/>
    <property type="match status" value="3"/>
</dbReference>
<dbReference type="EMBL" id="JAEPRE010000039">
    <property type="protein sequence ID" value="KAG2235081.1"/>
    <property type="molecule type" value="Genomic_DNA"/>
</dbReference>
<dbReference type="Proteomes" id="UP000613177">
    <property type="component" value="Unassembled WGS sequence"/>
</dbReference>
<dbReference type="InterPro" id="IPR017441">
    <property type="entry name" value="Protein_kinase_ATP_BS"/>
</dbReference>
<sequence>MKANEQSKMDSIFEIESSDSSSPFWTRPSVSPEPIEYSENNELEDSYYSMPKPTVRLEEGLTLTSDAVNKRHQTKILLVSLIESLCQTYADSPESTRKIFFEISKTLRSLGFIDNEFYDEVAGMRFNYHKAFDHLFHTAVQVVRQQDLRLPNQPKLIALNDEPTSTNLTYSLSIQNSRYRNDFVQGNILGRGGFASAWRARNKLDDIEYAIKKIKLVNNDDGYDKIFREIKNLARLEHHNVVRYYSSWLEYASEQEDNSDSEYDENSTSLTDRQDPSFISFEHDDDNGDNTTNQEQGSFTLFIQMQLCPSTLHEYLKYRNQHHRIYFDQQQNIEMFKQILEGAAYIHQEGLIHRDLKPSNIFLSKRHHDNEPMIPKIGDFGLAANVLDDAPEEEYDIYMSSVTESDHTSVINLFNTIPSSSSSSSSVFVSRHDSVDSIVSNLSSRPKLTRSRTSGVGTRTYAAPEQMAIPSLAYDEKADIYSLGIILFELYQPFDTAMERAECIDRLKKGVFPPHFIETYPEQSQIILSMMNVNPCLRPTALEILNHELFQQLEEEPEQSSLLHDREMAEMRDRFAQMKNEKEDLQRRLDELESKLKDCSVDQVKMNDNKTDVMGRHISKILFTS</sequence>
<keyword evidence="12" id="KW-0175">Coiled coil</keyword>
<comment type="similarity">
    <text evidence="9">Belongs to the protein kinase superfamily. Ser/Thr protein kinase family. GCN2 subfamily.</text>
</comment>
<dbReference type="GO" id="GO:0004694">
    <property type="term" value="F:eukaryotic translation initiation factor 2alpha kinase activity"/>
    <property type="evidence" value="ECO:0007669"/>
    <property type="project" value="TreeGrafter"/>
</dbReference>
<evidence type="ECO:0000256" key="6">
    <source>
        <dbReference type="ARBA" id="ARBA00022777"/>
    </source>
</evidence>
<keyword evidence="16" id="KW-1185">Reference proteome</keyword>
<dbReference type="PROSITE" id="PS00107">
    <property type="entry name" value="PROTEIN_KINASE_ATP"/>
    <property type="match status" value="1"/>
</dbReference>
<evidence type="ECO:0000313" key="16">
    <source>
        <dbReference type="Proteomes" id="UP000613177"/>
    </source>
</evidence>
<keyword evidence="5 11" id="KW-0547">Nucleotide-binding</keyword>
<dbReference type="SUPFAM" id="SSF56112">
    <property type="entry name" value="Protein kinase-like (PK-like)"/>
    <property type="match status" value="1"/>
</dbReference>
<proteinExistence type="inferred from homology"/>